<dbReference type="PANTHER" id="PTHR46580:SF2">
    <property type="entry name" value="MAM DOMAIN-CONTAINING PROTEIN"/>
    <property type="match status" value="1"/>
</dbReference>
<dbReference type="Proteomes" id="UP000614410">
    <property type="component" value="Unassembled WGS sequence"/>
</dbReference>
<gene>
    <name evidence="2" type="ORF">JF887_01305</name>
</gene>
<proteinExistence type="predicted"/>
<organism evidence="2 3">
    <name type="scientific">Candidatus Amunia macphersoniae</name>
    <dbReference type="NCBI Taxonomy" id="3127014"/>
    <lineage>
        <taxon>Bacteria</taxon>
        <taxon>Bacillati</taxon>
        <taxon>Candidatus Dormiibacterota</taxon>
        <taxon>Candidatus Dormibacteria</taxon>
        <taxon>Candidatus Aeolococcales</taxon>
        <taxon>Candidatus Aeolococcaceae</taxon>
        <taxon>Candidatus Amunia</taxon>
    </lineage>
</organism>
<protein>
    <submittedName>
        <fullName evidence="2">VCBS repeat-containing protein</fullName>
    </submittedName>
</protein>
<accession>A0A934KG41</accession>
<dbReference type="InterPro" id="IPR029455">
    <property type="entry name" value="GHL15"/>
</dbReference>
<evidence type="ECO:0000313" key="2">
    <source>
        <dbReference type="EMBL" id="MBJ7608056.1"/>
    </source>
</evidence>
<dbReference type="Pfam" id="PF14885">
    <property type="entry name" value="GHL15"/>
    <property type="match status" value="1"/>
</dbReference>
<keyword evidence="1" id="KW-0732">Signal</keyword>
<reference evidence="2 3" key="1">
    <citation type="submission" date="2020-10" db="EMBL/GenBank/DDBJ databases">
        <title>Ca. Dormibacterota MAGs.</title>
        <authorList>
            <person name="Montgomery K."/>
        </authorList>
    </citation>
    <scope>NUCLEOTIDE SEQUENCE [LARGE SCALE GENOMIC DNA]</scope>
    <source>
        <strain evidence="2">Mitchell_Peninsula_5</strain>
    </source>
</reference>
<dbReference type="Pfam" id="PF13517">
    <property type="entry name" value="FG-GAP_3"/>
    <property type="match status" value="2"/>
</dbReference>
<evidence type="ECO:0000256" key="1">
    <source>
        <dbReference type="ARBA" id="ARBA00022729"/>
    </source>
</evidence>
<dbReference type="InterPro" id="IPR028994">
    <property type="entry name" value="Integrin_alpha_N"/>
</dbReference>
<evidence type="ECO:0000313" key="3">
    <source>
        <dbReference type="Proteomes" id="UP000614410"/>
    </source>
</evidence>
<dbReference type="PANTHER" id="PTHR46580">
    <property type="entry name" value="SENSOR KINASE-RELATED"/>
    <property type="match status" value="1"/>
</dbReference>
<dbReference type="AlphaFoldDB" id="A0A934KG41"/>
<comment type="caution">
    <text evidence="2">The sequence shown here is derived from an EMBL/GenBank/DDBJ whole genome shotgun (WGS) entry which is preliminary data.</text>
</comment>
<dbReference type="SUPFAM" id="SSF69318">
    <property type="entry name" value="Integrin alpha N-terminal domain"/>
    <property type="match status" value="1"/>
</dbReference>
<dbReference type="EMBL" id="JAEKNN010000006">
    <property type="protein sequence ID" value="MBJ7608056.1"/>
    <property type="molecule type" value="Genomic_DNA"/>
</dbReference>
<dbReference type="Gene3D" id="2.130.10.130">
    <property type="entry name" value="Integrin alpha, N-terminal"/>
    <property type="match status" value="1"/>
</dbReference>
<dbReference type="InterPro" id="IPR013517">
    <property type="entry name" value="FG-GAP"/>
</dbReference>
<name>A0A934KG41_9BACT</name>
<sequence length="686" mass="71591">MTQAVTSVRVNALGSGHSAPSGVSTVAEEALSSGQEAHLGDTSRYAYVELNDYEYGRVAAVHAAQSSTKVIAYAETQTEGLNSCQYDAHPSWGVSYCYANQYHPEWFLLNASGRRAQYLDNGYYMMDMGSASYQQAWAANEIAMANRDGFNGMIMDDVNLSPSHGTNGTLAKYTDAQYAAAVQSFVAAVGPTLKGAGLVAAANVGGANPWDPTALAQSEQMAPNLSIFNHEFWQRWQAGSPLFTGNAWLSSIRMQEAIEATGTSWTTVTYGSLTDVAAMRYARASFLLAWNGTTASALIYRPDPDLVDPNHEAWTTNVGTPTGDRYPVGVGWGRHFSGGTVLVNPSANSSQTFILDGAHRMPDDSVVTALTLGPTSALVLPSTSQLPAPPGITPPSGGARPAPLAAVNDSSTWVLSANGTGPGGPSEWSSTPFYGSLTTLVGDVTGTRVSSLVAVDGTNVWVMTPNDSKSGFASPRLWSTSVFYGSRATLLADVNGDGKVDLIAVNDNSVWVMTSNGSGFNPPQQWSVSTFHGALGTMAADVTGDGRADLVAVNGSSVWVMASNGSNGFGAPFLSSSSTFYGSATTLVADVSGDGNADLVAVNGDSQWVMTAAGNGQFGPPVLWSTTPFYGSRTTIAADVTGTGRASLIAINDGNVYTMQPSGSGFTAPAVWFGSPFYGTRATLAQ</sequence>